<dbReference type="InterPro" id="IPR010982">
    <property type="entry name" value="Lambda_DNA-bd_dom_sf"/>
</dbReference>
<evidence type="ECO:0000313" key="3">
    <source>
        <dbReference type="EMBL" id="VYS78949.1"/>
    </source>
</evidence>
<dbReference type="PROSITE" id="PS50943">
    <property type="entry name" value="HTH_CROC1"/>
    <property type="match status" value="1"/>
</dbReference>
<dbReference type="InterPro" id="IPR001387">
    <property type="entry name" value="Cro/C1-type_HTH"/>
</dbReference>
<organism evidence="3">
    <name type="scientific">Blautia hansenii</name>
    <name type="common">Ruminococcus hansenii</name>
    <dbReference type="NCBI Taxonomy" id="1322"/>
    <lineage>
        <taxon>Bacteria</taxon>
        <taxon>Bacillati</taxon>
        <taxon>Bacillota</taxon>
        <taxon>Clostridia</taxon>
        <taxon>Lachnospirales</taxon>
        <taxon>Lachnospiraceae</taxon>
        <taxon>Blautia</taxon>
    </lineage>
</organism>
<evidence type="ECO:0000256" key="1">
    <source>
        <dbReference type="SAM" id="Phobius"/>
    </source>
</evidence>
<keyword evidence="1" id="KW-0812">Transmembrane</keyword>
<dbReference type="AlphaFoldDB" id="A0A6N2RFC6"/>
<keyword evidence="1" id="KW-0472">Membrane</keyword>
<feature type="domain" description="HTH cro/C1-type" evidence="2">
    <location>
        <begin position="77"/>
        <end position="98"/>
    </location>
</feature>
<protein>
    <recommendedName>
        <fullName evidence="2">HTH cro/C1-type domain-containing protein</fullName>
    </recommendedName>
</protein>
<keyword evidence="1" id="KW-1133">Transmembrane helix</keyword>
<gene>
    <name evidence="3" type="ORF">BHLFYP23_01574</name>
</gene>
<dbReference type="GO" id="GO:0003677">
    <property type="term" value="F:DNA binding"/>
    <property type="evidence" value="ECO:0007669"/>
    <property type="project" value="InterPro"/>
</dbReference>
<feature type="transmembrane region" description="Helical" evidence="1">
    <location>
        <begin position="6"/>
        <end position="25"/>
    </location>
</feature>
<name>A0A6N2RFC6_BLAHA</name>
<evidence type="ECO:0000259" key="2">
    <source>
        <dbReference type="PROSITE" id="PS50943"/>
    </source>
</evidence>
<sequence length="109" mass="12439">MISYIITFLVGNFLGVVLMCLLQINRQFHGGSPSMNRMLVKRVNELCRENGVTYEELSCKSEIPFDTILDMLDGVEGNPSMFAIAKICKGLDVSLRYFFDTEEFRNVML</sequence>
<reference evidence="3" key="1">
    <citation type="submission" date="2019-11" db="EMBL/GenBank/DDBJ databases">
        <authorList>
            <person name="Feng L."/>
        </authorList>
    </citation>
    <scope>NUCLEOTIDE SEQUENCE</scope>
    <source>
        <strain evidence="3">BhanseniiLFYP23</strain>
    </source>
</reference>
<dbReference type="SUPFAM" id="SSF47413">
    <property type="entry name" value="lambda repressor-like DNA-binding domains"/>
    <property type="match status" value="1"/>
</dbReference>
<dbReference type="EMBL" id="CACRSY010000005">
    <property type="protein sequence ID" value="VYS78949.1"/>
    <property type="molecule type" value="Genomic_DNA"/>
</dbReference>
<dbReference type="CDD" id="cd00093">
    <property type="entry name" value="HTH_XRE"/>
    <property type="match status" value="1"/>
</dbReference>
<dbReference type="Gene3D" id="1.10.260.40">
    <property type="entry name" value="lambda repressor-like DNA-binding domains"/>
    <property type="match status" value="1"/>
</dbReference>
<accession>A0A6N2RFC6</accession>
<proteinExistence type="predicted"/>